<proteinExistence type="predicted"/>
<name>A0ABU2YA32_9FLAO</name>
<dbReference type="Pfam" id="PF10083">
    <property type="entry name" value="DUF2321"/>
    <property type="match status" value="1"/>
</dbReference>
<comment type="caution">
    <text evidence="1">The sequence shown here is derived from an EMBL/GenBank/DDBJ whole genome shotgun (WGS) entry which is preliminary data.</text>
</comment>
<organism evidence="1 2">
    <name type="scientific">Patiriisocius hiemis</name>
    <dbReference type="NCBI Taxonomy" id="3075604"/>
    <lineage>
        <taxon>Bacteria</taxon>
        <taxon>Pseudomonadati</taxon>
        <taxon>Bacteroidota</taxon>
        <taxon>Flavobacteriia</taxon>
        <taxon>Flavobacteriales</taxon>
        <taxon>Flavobacteriaceae</taxon>
        <taxon>Patiriisocius</taxon>
    </lineage>
</organism>
<dbReference type="InterPro" id="IPR016891">
    <property type="entry name" value="DUF2321"/>
</dbReference>
<evidence type="ECO:0000313" key="1">
    <source>
        <dbReference type="EMBL" id="MDT0555049.1"/>
    </source>
</evidence>
<gene>
    <name evidence="1" type="ORF">RM538_03475</name>
</gene>
<evidence type="ECO:0000313" key="2">
    <source>
        <dbReference type="Proteomes" id="UP001254488"/>
    </source>
</evidence>
<dbReference type="Proteomes" id="UP001254488">
    <property type="component" value="Unassembled WGS sequence"/>
</dbReference>
<accession>A0ABU2YA32</accession>
<keyword evidence="2" id="KW-1185">Reference proteome</keyword>
<dbReference type="RefSeq" id="WP_311332001.1">
    <property type="nucleotide sequence ID" value="NZ_JAVRHZ010000001.1"/>
</dbReference>
<sequence>MLGYYDAYLVCEKGHGINDSFHSSPEFNKKFCTYCGSKTLKDCPNCGKEIEGDYKSDVVFISADMTPVPDICKHCGNDFPWKSRKKVIAKNTTKADKDDLLLLETIFERFHLVVKQLRNRYNDRETLDVKDEYDTQDLLHSLLRMYYEDIRCEEWNPSYAGGSTRSDFLLKDEEIVIEVKKTRSSLKAKQLGEQLIIDIAKYKTHPNCKLLYCFVYDPEGYINNPRGIENDLNDDKSKLKVKVKIVPKGH</sequence>
<protein>
    <submittedName>
        <fullName evidence="1">DUF2321 domain-containing protein</fullName>
    </submittedName>
</protein>
<reference evidence="1 2" key="1">
    <citation type="submission" date="2023-09" db="EMBL/GenBank/DDBJ databases">
        <authorList>
            <person name="Rey-Velasco X."/>
        </authorList>
    </citation>
    <scope>NUCLEOTIDE SEQUENCE [LARGE SCALE GENOMIC DNA]</scope>
    <source>
        <strain evidence="1 2">W242</strain>
    </source>
</reference>
<dbReference type="EMBL" id="JAVRHZ010000001">
    <property type="protein sequence ID" value="MDT0555049.1"/>
    <property type="molecule type" value="Genomic_DNA"/>
</dbReference>
<dbReference type="Pfam" id="PF18742">
    <property type="entry name" value="DpnII-MboI"/>
    <property type="match status" value="1"/>
</dbReference>